<dbReference type="Proteomes" id="UP001153269">
    <property type="component" value="Unassembled WGS sequence"/>
</dbReference>
<dbReference type="EMBL" id="CADEAL010002190">
    <property type="protein sequence ID" value="CAB1438685.1"/>
    <property type="molecule type" value="Genomic_DNA"/>
</dbReference>
<proteinExistence type="predicted"/>
<evidence type="ECO:0000256" key="1">
    <source>
        <dbReference type="SAM" id="MobiDB-lite"/>
    </source>
</evidence>
<evidence type="ECO:0000313" key="3">
    <source>
        <dbReference type="Proteomes" id="UP001153269"/>
    </source>
</evidence>
<name>A0A9N7YNR9_PLEPL</name>
<gene>
    <name evidence="2" type="ORF">PLEPLA_LOCUS26569</name>
</gene>
<protein>
    <submittedName>
        <fullName evidence="2">Uncharacterized protein</fullName>
    </submittedName>
</protein>
<organism evidence="2 3">
    <name type="scientific">Pleuronectes platessa</name>
    <name type="common">European plaice</name>
    <dbReference type="NCBI Taxonomy" id="8262"/>
    <lineage>
        <taxon>Eukaryota</taxon>
        <taxon>Metazoa</taxon>
        <taxon>Chordata</taxon>
        <taxon>Craniata</taxon>
        <taxon>Vertebrata</taxon>
        <taxon>Euteleostomi</taxon>
        <taxon>Actinopterygii</taxon>
        <taxon>Neopterygii</taxon>
        <taxon>Teleostei</taxon>
        <taxon>Neoteleostei</taxon>
        <taxon>Acanthomorphata</taxon>
        <taxon>Carangaria</taxon>
        <taxon>Pleuronectiformes</taxon>
        <taxon>Pleuronectoidei</taxon>
        <taxon>Pleuronectidae</taxon>
        <taxon>Pleuronectes</taxon>
    </lineage>
</organism>
<feature type="compositionally biased region" description="Basic and acidic residues" evidence="1">
    <location>
        <begin position="37"/>
        <end position="46"/>
    </location>
</feature>
<dbReference type="AlphaFoldDB" id="A0A9N7YNR9"/>
<sequence>MEKTLVNQTGPVFSGQLGYIISPPSSAPPQGLITDGNGKRQGDKLRPPTNLNHLNWLLWTRRTSGFTPSFLQKSSSNLRRPAIQWKGLFRPLVFSSPNPSSCLS</sequence>
<accession>A0A9N7YNR9</accession>
<feature type="region of interest" description="Disordered" evidence="1">
    <location>
        <begin position="23"/>
        <end position="48"/>
    </location>
</feature>
<evidence type="ECO:0000313" key="2">
    <source>
        <dbReference type="EMBL" id="CAB1438685.1"/>
    </source>
</evidence>
<keyword evidence="3" id="KW-1185">Reference proteome</keyword>
<reference evidence="2" key="1">
    <citation type="submission" date="2020-03" db="EMBL/GenBank/DDBJ databases">
        <authorList>
            <person name="Weist P."/>
        </authorList>
    </citation>
    <scope>NUCLEOTIDE SEQUENCE</scope>
</reference>
<comment type="caution">
    <text evidence="2">The sequence shown here is derived from an EMBL/GenBank/DDBJ whole genome shotgun (WGS) entry which is preliminary data.</text>
</comment>